<accession>A0A4P6K2T7</accession>
<dbReference type="AlphaFoldDB" id="A0A4P6K2T7"/>
<evidence type="ECO:0000256" key="1">
    <source>
        <dbReference type="SAM" id="MobiDB-lite"/>
    </source>
</evidence>
<gene>
    <name evidence="3" type="ORF">EPA93_42780</name>
</gene>
<name>A0A4P6K2T7_KTERU</name>
<dbReference type="EMBL" id="CP035758">
    <property type="protein sequence ID" value="QBD82345.1"/>
    <property type="molecule type" value="Genomic_DNA"/>
</dbReference>
<dbReference type="OrthoDB" id="9796486at2"/>
<feature type="compositionally biased region" description="Basic and acidic residues" evidence="1">
    <location>
        <begin position="10"/>
        <end position="20"/>
    </location>
</feature>
<feature type="region of interest" description="Disordered" evidence="1">
    <location>
        <begin position="1"/>
        <end position="20"/>
    </location>
</feature>
<dbReference type="Gene3D" id="2.30.110.10">
    <property type="entry name" value="Electron Transport, Fmn-binding Protein, Chain A"/>
    <property type="match status" value="1"/>
</dbReference>
<keyword evidence="4" id="KW-1185">Reference proteome</keyword>
<dbReference type="InterPro" id="IPR011576">
    <property type="entry name" value="Pyridox_Oxase_N"/>
</dbReference>
<protein>
    <recommendedName>
        <fullName evidence="2">Pyridoxamine 5'-phosphate oxidase N-terminal domain-containing protein</fullName>
    </recommendedName>
</protein>
<feature type="domain" description="Pyridoxamine 5'-phosphate oxidase N-terminal" evidence="2">
    <location>
        <begin position="186"/>
        <end position="311"/>
    </location>
</feature>
<evidence type="ECO:0000313" key="3">
    <source>
        <dbReference type="EMBL" id="QBD82345.1"/>
    </source>
</evidence>
<dbReference type="PANTHER" id="PTHR42815">
    <property type="entry name" value="FAD-BINDING, PUTATIVE (AFU_ORTHOLOGUE AFUA_6G07600)-RELATED"/>
    <property type="match status" value="1"/>
</dbReference>
<sequence>MLLTTGQSEARTRWRTHEQGTDFDKKKLPYLSEEAQRFIAQQTVCVIGGHSSDQHLGTLLVLGLPGFVQTVDKQTCFIALDYRQAAFSLIERIYHTQRKGQNAQIALFFMCHTTRTRLCVHGKADLIFSSSTSQPLPTPKRFWLRIQVTQAFFHCSKYIRTKIAGLTAVQSAPAWNLPYLLAHNHLSEALRTFLDQSVLCYLCTTDRQGNCGINHRGGKVGFLVSLPPDSNYPKGRILLPDYTGNGAFEAIGNILETGKAAITVPSYSSQLAVCFSGTATVHDLQELSEDLQERCLGAQRVLALAIEHIEGQTGDWRIPLAYECARASLHHKIQASGQRRSN</sequence>
<reference evidence="3 4" key="1">
    <citation type="submission" date="2019-01" db="EMBL/GenBank/DDBJ databases">
        <title>Ktedonosporobacter rubrisoli SCAWS-G2.</title>
        <authorList>
            <person name="Huang Y."/>
            <person name="Yan B."/>
        </authorList>
    </citation>
    <scope>NUCLEOTIDE SEQUENCE [LARGE SCALE GENOMIC DNA]</scope>
    <source>
        <strain evidence="3 4">SCAWS-G2</strain>
    </source>
</reference>
<evidence type="ECO:0000259" key="2">
    <source>
        <dbReference type="Pfam" id="PF01243"/>
    </source>
</evidence>
<organism evidence="3 4">
    <name type="scientific">Ktedonosporobacter rubrisoli</name>
    <dbReference type="NCBI Taxonomy" id="2509675"/>
    <lineage>
        <taxon>Bacteria</taxon>
        <taxon>Bacillati</taxon>
        <taxon>Chloroflexota</taxon>
        <taxon>Ktedonobacteria</taxon>
        <taxon>Ktedonobacterales</taxon>
        <taxon>Ktedonosporobacteraceae</taxon>
        <taxon>Ktedonosporobacter</taxon>
    </lineage>
</organism>
<proteinExistence type="predicted"/>
<dbReference type="KEGG" id="kbs:EPA93_42780"/>
<dbReference type="PANTHER" id="PTHR42815:SF2">
    <property type="entry name" value="FAD-BINDING, PUTATIVE (AFU_ORTHOLOGUE AFUA_6G07600)-RELATED"/>
    <property type="match status" value="1"/>
</dbReference>
<dbReference type="Proteomes" id="UP000290365">
    <property type="component" value="Chromosome"/>
</dbReference>
<dbReference type="RefSeq" id="WP_129893414.1">
    <property type="nucleotide sequence ID" value="NZ_CP035758.1"/>
</dbReference>
<dbReference type="InterPro" id="IPR012349">
    <property type="entry name" value="Split_barrel_FMN-bd"/>
</dbReference>
<dbReference type="Pfam" id="PF01243">
    <property type="entry name" value="PNPOx_N"/>
    <property type="match status" value="1"/>
</dbReference>
<dbReference type="SUPFAM" id="SSF50475">
    <property type="entry name" value="FMN-binding split barrel"/>
    <property type="match status" value="1"/>
</dbReference>
<evidence type="ECO:0000313" key="4">
    <source>
        <dbReference type="Proteomes" id="UP000290365"/>
    </source>
</evidence>